<proteinExistence type="predicted"/>
<accession>A0A6J7JSJ9</accession>
<organism evidence="2">
    <name type="scientific">freshwater metagenome</name>
    <dbReference type="NCBI Taxonomy" id="449393"/>
    <lineage>
        <taxon>unclassified sequences</taxon>
        <taxon>metagenomes</taxon>
        <taxon>ecological metagenomes</taxon>
    </lineage>
</organism>
<reference evidence="2" key="1">
    <citation type="submission" date="2020-05" db="EMBL/GenBank/DDBJ databases">
        <authorList>
            <person name="Chiriac C."/>
            <person name="Salcher M."/>
            <person name="Ghai R."/>
            <person name="Kavagutti S V."/>
        </authorList>
    </citation>
    <scope>NUCLEOTIDE SEQUENCE</scope>
</reference>
<feature type="transmembrane region" description="Helical" evidence="1">
    <location>
        <begin position="36"/>
        <end position="56"/>
    </location>
</feature>
<keyword evidence="1" id="KW-0472">Membrane</keyword>
<keyword evidence="1" id="KW-1133">Transmembrane helix</keyword>
<protein>
    <submittedName>
        <fullName evidence="2">Unannotated protein</fullName>
    </submittedName>
</protein>
<sequence length="180" mass="18261">MSRTSRYAHALPEAQPVVEGPFETVTAAAPGTTGRVVVVAALVVVVVTAALVVVVAPTTVVVVTPALVVEVAAGSAGVSADEALIVVELVRRVVEVVDAPTPPVALVAPEEPVAPVGLACLLDRLVVVVLSDPAAGSPELPPEHPTRSIETAAIARIGARRCRLFPAIMSAARSGLMPIP</sequence>
<evidence type="ECO:0000256" key="1">
    <source>
        <dbReference type="SAM" id="Phobius"/>
    </source>
</evidence>
<keyword evidence="1" id="KW-0812">Transmembrane</keyword>
<name>A0A6J7JSJ9_9ZZZZ</name>
<dbReference type="EMBL" id="CAFBNL010000015">
    <property type="protein sequence ID" value="CAB4946778.1"/>
    <property type="molecule type" value="Genomic_DNA"/>
</dbReference>
<gene>
    <name evidence="2" type="ORF">UFOPK3789_00426</name>
</gene>
<evidence type="ECO:0000313" key="2">
    <source>
        <dbReference type="EMBL" id="CAB4946778.1"/>
    </source>
</evidence>
<dbReference type="AlphaFoldDB" id="A0A6J7JSJ9"/>